<feature type="coiled-coil region" evidence="6">
    <location>
        <begin position="67"/>
        <end position="131"/>
    </location>
</feature>
<keyword evidence="3 7" id="KW-1133">Transmembrane helix</keyword>
<feature type="transmembrane region" description="Helical" evidence="7">
    <location>
        <begin position="16"/>
        <end position="35"/>
    </location>
</feature>
<dbReference type="Proteomes" id="UP000078419">
    <property type="component" value="Unassembled WGS sequence"/>
</dbReference>
<reference evidence="12" key="2">
    <citation type="submission" date="2016-03" db="EMBL/GenBank/DDBJ databases">
        <authorList>
            <person name="Loux Valentin"/>
        </authorList>
    </citation>
    <scope>NUCLEOTIDE SEQUENCE [LARGE SCALE GENOMIC DNA]</scope>
    <source>
        <strain evidence="12">C1</strain>
    </source>
</reference>
<keyword evidence="5" id="KW-0066">ATP synthesis</keyword>
<reference evidence="10" key="3">
    <citation type="submission" date="2016-03" db="EMBL/GenBank/DDBJ databases">
        <authorList>
            <person name="Loux V."/>
        </authorList>
    </citation>
    <scope>NUCLEOTIDE SEQUENCE</scope>
    <source>
        <strain evidence="10">C1</strain>
    </source>
</reference>
<sequence>MDVVPQLDFSVYPSQIFWFVCSFLLLYVVVRCVVVPKVESIISSRLVEHNSALGVSLESCDFLQDKLVKQMVVLEAAQQRARELEQKVVGDLGNAVELAKELLKSGVDEMLTEVDERLESLKREKKEELISLSIDVASMYYAKVSGVGRVKKSRIRELVTGIYEKRL</sequence>
<name>A0A098GM29_ANAPH</name>
<comment type="subcellular location">
    <subcellularLocation>
        <location evidence="1">Membrane</location>
    </subcellularLocation>
</comment>
<dbReference type="InterPro" id="IPR003319">
    <property type="entry name" value="YMF19-like_N"/>
</dbReference>
<evidence type="ECO:0000313" key="9">
    <source>
        <dbReference type="EMBL" id="CEH11107.1"/>
    </source>
</evidence>
<evidence type="ECO:0000313" key="12">
    <source>
        <dbReference type="Proteomes" id="UP000078419"/>
    </source>
</evidence>
<organism evidence="9 11">
    <name type="scientific">Anaplasma phagocytophilum</name>
    <name type="common">Ehrlichia phagocytophila</name>
    <dbReference type="NCBI Taxonomy" id="948"/>
    <lineage>
        <taxon>Bacteria</taxon>
        <taxon>Pseudomonadati</taxon>
        <taxon>Pseudomonadota</taxon>
        <taxon>Alphaproteobacteria</taxon>
        <taxon>Rickettsiales</taxon>
        <taxon>Anaplasmataceae</taxon>
        <taxon>Anaplasma</taxon>
        <taxon>phagocytophilum group</taxon>
    </lineage>
</organism>
<evidence type="ECO:0000256" key="1">
    <source>
        <dbReference type="ARBA" id="ARBA00004370"/>
    </source>
</evidence>
<evidence type="ECO:0000256" key="2">
    <source>
        <dbReference type="ARBA" id="ARBA00022692"/>
    </source>
</evidence>
<evidence type="ECO:0000256" key="3">
    <source>
        <dbReference type="ARBA" id="ARBA00022989"/>
    </source>
</evidence>
<keyword evidence="2 7" id="KW-0812">Transmembrane</keyword>
<feature type="domain" description="ATP synthase YMF19-like N-terminal" evidence="8">
    <location>
        <begin position="5"/>
        <end position="49"/>
    </location>
</feature>
<keyword evidence="6" id="KW-0175">Coiled coil</keyword>
<protein>
    <submittedName>
        <fullName evidence="9">ATP synthase B chain</fullName>
    </submittedName>
    <submittedName>
        <fullName evidence="10">ATP synthase subunit b</fullName>
    </submittedName>
</protein>
<gene>
    <name evidence="9" type="primary">probable atpF</name>
    <name evidence="10" type="synonym">atpG_1</name>
    <name evidence="10" type="ORF">ANAPC1_00910</name>
    <name evidence="9" type="ORF">ANAPHAGO_00531</name>
</gene>
<dbReference type="GO" id="GO:0006754">
    <property type="term" value="P:ATP biosynthetic process"/>
    <property type="evidence" value="ECO:0007669"/>
    <property type="project" value="UniProtKB-KW"/>
</dbReference>
<evidence type="ECO:0000256" key="5">
    <source>
        <dbReference type="ARBA" id="ARBA00023310"/>
    </source>
</evidence>
<dbReference type="GO" id="GO:0016020">
    <property type="term" value="C:membrane"/>
    <property type="evidence" value="ECO:0007669"/>
    <property type="project" value="UniProtKB-SubCell"/>
</dbReference>
<evidence type="ECO:0000256" key="4">
    <source>
        <dbReference type="ARBA" id="ARBA00023136"/>
    </source>
</evidence>
<dbReference type="EMBL" id="CCXQ01000067">
    <property type="protein sequence ID" value="CEH11107.1"/>
    <property type="molecule type" value="Genomic_DNA"/>
</dbReference>
<dbReference type="Proteomes" id="UP000055047">
    <property type="component" value="Unassembled WGS sequence"/>
</dbReference>
<evidence type="ECO:0000256" key="7">
    <source>
        <dbReference type="SAM" id="Phobius"/>
    </source>
</evidence>
<reference evidence="9 11" key="1">
    <citation type="submission" date="2014-09" db="EMBL/GenBank/DDBJ databases">
        <authorList>
            <person name="Loux Valentin"/>
            <person name="Dugat Thibaut"/>
        </authorList>
    </citation>
    <scope>NUCLEOTIDE SEQUENCE [LARGE SCALE GENOMIC DNA]</scope>
    <source>
        <strain evidence="9 11">BOV-10_179</strain>
    </source>
</reference>
<proteinExistence type="predicted"/>
<evidence type="ECO:0000313" key="10">
    <source>
        <dbReference type="EMBL" id="SBO14551.1"/>
    </source>
</evidence>
<dbReference type="RefSeq" id="WP_044143523.1">
    <property type="nucleotide sequence ID" value="NZ_CCXQ01000067.1"/>
</dbReference>
<dbReference type="AlphaFoldDB" id="A0A098GM29"/>
<accession>A0A098GM29</accession>
<dbReference type="EMBL" id="FLLR01000040">
    <property type="protein sequence ID" value="SBO14551.1"/>
    <property type="molecule type" value="Genomic_DNA"/>
</dbReference>
<evidence type="ECO:0000313" key="11">
    <source>
        <dbReference type="Proteomes" id="UP000055047"/>
    </source>
</evidence>
<evidence type="ECO:0000256" key="6">
    <source>
        <dbReference type="SAM" id="Coils"/>
    </source>
</evidence>
<keyword evidence="4 7" id="KW-0472">Membrane</keyword>
<evidence type="ECO:0000259" key="8">
    <source>
        <dbReference type="Pfam" id="PF02326"/>
    </source>
</evidence>
<dbReference type="Pfam" id="PF02326">
    <property type="entry name" value="YMF19"/>
    <property type="match status" value="1"/>
</dbReference>